<comment type="similarity">
    <text evidence="1">Belongs to the MTFP1 family.</text>
</comment>
<organism evidence="4">
    <name type="scientific">Phaeocystis antarctica</name>
    <dbReference type="NCBI Taxonomy" id="33657"/>
    <lineage>
        <taxon>Eukaryota</taxon>
        <taxon>Haptista</taxon>
        <taxon>Haptophyta</taxon>
        <taxon>Prymnesiophyceae</taxon>
        <taxon>Phaeocystales</taxon>
        <taxon>Phaeocystaceae</taxon>
        <taxon>Phaeocystis</taxon>
    </lineage>
</organism>
<dbReference type="GO" id="GO:0005739">
    <property type="term" value="C:mitochondrion"/>
    <property type="evidence" value="ECO:0007669"/>
    <property type="project" value="TreeGrafter"/>
</dbReference>
<dbReference type="EMBL" id="HBEP01030256">
    <property type="protein sequence ID" value="CAD8503419.1"/>
    <property type="molecule type" value="Transcribed_RNA"/>
</dbReference>
<dbReference type="Pfam" id="PF10558">
    <property type="entry name" value="MTP18"/>
    <property type="match status" value="1"/>
</dbReference>
<evidence type="ECO:0000256" key="3">
    <source>
        <dbReference type="ARBA" id="ARBA00029631"/>
    </source>
</evidence>
<proteinExistence type="inferred from homology"/>
<dbReference type="PANTHER" id="PTHR11001:SF2">
    <property type="entry name" value="MITOCHONDRIAL FISSION PROCESS PROTEIN 1"/>
    <property type="match status" value="1"/>
</dbReference>
<protein>
    <recommendedName>
        <fullName evidence="2">Mitochondrial fission process protein 1</fullName>
    </recommendedName>
    <alternativeName>
        <fullName evidence="3">Mitochondrial 18 kDa protein</fullName>
    </alternativeName>
</protein>
<sequence length="169" mass="18267">MASLVRKITAPLQAPVREESDNRGDPDRLRTGLIRYAGYANEVGESFRPLVPRAAVNATYVAASGYVMADAAWRANTLPVDSPRSPMVEVVDTLIWQGLASIIIPGMAINRVVWAASRLTAAGSRVPTIAGLACIPLIVRPIDQGVDWVLTTFLRPAYPDSRPDSAKRT</sequence>
<dbReference type="InterPro" id="IPR019560">
    <property type="entry name" value="Mitochondrial_18_kDa_protein"/>
</dbReference>
<evidence type="ECO:0000256" key="2">
    <source>
        <dbReference type="ARBA" id="ARBA00017835"/>
    </source>
</evidence>
<evidence type="ECO:0000313" key="4">
    <source>
        <dbReference type="EMBL" id="CAD8503419.1"/>
    </source>
</evidence>
<gene>
    <name evidence="4" type="ORF">PANT1444_LOCUS17134</name>
</gene>
<accession>A0A7S0F7S1</accession>
<dbReference type="AlphaFoldDB" id="A0A7S0F7S1"/>
<reference evidence="4" key="1">
    <citation type="submission" date="2021-01" db="EMBL/GenBank/DDBJ databases">
        <authorList>
            <person name="Corre E."/>
            <person name="Pelletier E."/>
            <person name="Niang G."/>
            <person name="Scheremetjew M."/>
            <person name="Finn R."/>
            <person name="Kale V."/>
            <person name="Holt S."/>
            <person name="Cochrane G."/>
            <person name="Meng A."/>
            <person name="Brown T."/>
            <person name="Cohen L."/>
        </authorList>
    </citation>
    <scope>NUCLEOTIDE SEQUENCE</scope>
    <source>
        <strain evidence="4">CCMP1374</strain>
    </source>
</reference>
<dbReference type="GO" id="GO:0000266">
    <property type="term" value="P:mitochondrial fission"/>
    <property type="evidence" value="ECO:0007669"/>
    <property type="project" value="TreeGrafter"/>
</dbReference>
<evidence type="ECO:0000256" key="1">
    <source>
        <dbReference type="ARBA" id="ARBA00009224"/>
    </source>
</evidence>
<dbReference type="PANTHER" id="PTHR11001">
    <property type="entry name" value="MITOCHONDRIAL FISSION PROCESS PROTEIN 1"/>
    <property type="match status" value="1"/>
</dbReference>
<name>A0A7S0F7S1_9EUKA</name>